<name>A0A0V0Z1J7_9BILA</name>
<protein>
    <submittedName>
        <fullName evidence="1">Uncharacterized protein</fullName>
    </submittedName>
</protein>
<organism evidence="1 2">
    <name type="scientific">Trichinella patagoniensis</name>
    <dbReference type="NCBI Taxonomy" id="990121"/>
    <lineage>
        <taxon>Eukaryota</taxon>
        <taxon>Metazoa</taxon>
        <taxon>Ecdysozoa</taxon>
        <taxon>Nematoda</taxon>
        <taxon>Enoplea</taxon>
        <taxon>Dorylaimia</taxon>
        <taxon>Trichinellida</taxon>
        <taxon>Trichinellidae</taxon>
        <taxon>Trichinella</taxon>
    </lineage>
</organism>
<keyword evidence="2" id="KW-1185">Reference proteome</keyword>
<reference evidence="1 2" key="1">
    <citation type="submission" date="2015-01" db="EMBL/GenBank/DDBJ databases">
        <title>Evolution of Trichinella species and genotypes.</title>
        <authorList>
            <person name="Korhonen P.K."/>
            <person name="Edoardo P."/>
            <person name="Giuseppe L.R."/>
            <person name="Gasser R.B."/>
        </authorList>
    </citation>
    <scope>NUCLEOTIDE SEQUENCE [LARGE SCALE GENOMIC DNA]</scope>
    <source>
        <strain evidence="1">ISS2496</strain>
    </source>
</reference>
<sequence length="59" mass="6642">MSSSCETERCIKSTTRNSSAPSVTSHSSFQDRYKKCFHVYHIAKPTKDKIFIAVAETSL</sequence>
<dbReference type="EMBL" id="JYDQ01000834">
    <property type="protein sequence ID" value="KRY06336.1"/>
    <property type="molecule type" value="Genomic_DNA"/>
</dbReference>
<accession>A0A0V0Z1J7</accession>
<proteinExistence type="predicted"/>
<dbReference type="AlphaFoldDB" id="A0A0V0Z1J7"/>
<gene>
    <name evidence="1" type="ORF">T12_10356</name>
</gene>
<comment type="caution">
    <text evidence="1">The sequence shown here is derived from an EMBL/GenBank/DDBJ whole genome shotgun (WGS) entry which is preliminary data.</text>
</comment>
<evidence type="ECO:0000313" key="1">
    <source>
        <dbReference type="EMBL" id="KRY06336.1"/>
    </source>
</evidence>
<dbReference type="Proteomes" id="UP000054783">
    <property type="component" value="Unassembled WGS sequence"/>
</dbReference>
<evidence type="ECO:0000313" key="2">
    <source>
        <dbReference type="Proteomes" id="UP000054783"/>
    </source>
</evidence>